<accession>A0A5C5VAE7</accession>
<evidence type="ECO:0000313" key="2">
    <source>
        <dbReference type="EMBL" id="TWT34829.1"/>
    </source>
</evidence>
<keyword evidence="1" id="KW-0812">Transmembrane</keyword>
<comment type="caution">
    <text evidence="2">The sequence shown here is derived from an EMBL/GenBank/DDBJ whole genome shotgun (WGS) entry which is preliminary data.</text>
</comment>
<protein>
    <submittedName>
        <fullName evidence="2">Uncharacterized protein</fullName>
    </submittedName>
</protein>
<organism evidence="2 3">
    <name type="scientific">Blastopirellula retiformator</name>
    <dbReference type="NCBI Taxonomy" id="2527970"/>
    <lineage>
        <taxon>Bacteria</taxon>
        <taxon>Pseudomonadati</taxon>
        <taxon>Planctomycetota</taxon>
        <taxon>Planctomycetia</taxon>
        <taxon>Pirellulales</taxon>
        <taxon>Pirellulaceae</taxon>
        <taxon>Blastopirellula</taxon>
    </lineage>
</organism>
<dbReference type="OrthoDB" id="273911at2"/>
<dbReference type="EMBL" id="SJPF01000002">
    <property type="protein sequence ID" value="TWT34829.1"/>
    <property type="molecule type" value="Genomic_DNA"/>
</dbReference>
<keyword evidence="1" id="KW-1133">Transmembrane helix</keyword>
<dbReference type="AlphaFoldDB" id="A0A5C5VAE7"/>
<keyword evidence="3" id="KW-1185">Reference proteome</keyword>
<dbReference type="Proteomes" id="UP000318878">
    <property type="component" value="Unassembled WGS sequence"/>
</dbReference>
<feature type="transmembrane region" description="Helical" evidence="1">
    <location>
        <begin position="20"/>
        <end position="42"/>
    </location>
</feature>
<sequence>MTNEAAPSRPDSPRLTSRGLTMLLAGLATLPVLIVGILYFTLPATSSEPLPVDVKINRAVDPPEVVITNRDDDDWSNVSVSLNGAFYHYYKHPLPQGQELALPAIAFLRRSGLPFDPAAVEITDVNVAARRVSGHRATRDIEINAGQDR</sequence>
<proteinExistence type="predicted"/>
<evidence type="ECO:0000313" key="3">
    <source>
        <dbReference type="Proteomes" id="UP000318878"/>
    </source>
</evidence>
<keyword evidence="1" id="KW-0472">Membrane</keyword>
<dbReference type="RefSeq" id="WP_146431400.1">
    <property type="nucleotide sequence ID" value="NZ_SJPF01000002.1"/>
</dbReference>
<gene>
    <name evidence="2" type="ORF">Enr8_22440</name>
</gene>
<reference evidence="2 3" key="1">
    <citation type="submission" date="2019-02" db="EMBL/GenBank/DDBJ databases">
        <title>Deep-cultivation of Planctomycetes and their phenomic and genomic characterization uncovers novel biology.</title>
        <authorList>
            <person name="Wiegand S."/>
            <person name="Jogler M."/>
            <person name="Boedeker C."/>
            <person name="Pinto D."/>
            <person name="Vollmers J."/>
            <person name="Rivas-Marin E."/>
            <person name="Kohn T."/>
            <person name="Peeters S.H."/>
            <person name="Heuer A."/>
            <person name="Rast P."/>
            <person name="Oberbeckmann S."/>
            <person name="Bunk B."/>
            <person name="Jeske O."/>
            <person name="Meyerdierks A."/>
            <person name="Storesund J.E."/>
            <person name="Kallscheuer N."/>
            <person name="Luecker S."/>
            <person name="Lage O.M."/>
            <person name="Pohl T."/>
            <person name="Merkel B.J."/>
            <person name="Hornburger P."/>
            <person name="Mueller R.-W."/>
            <person name="Bruemmer F."/>
            <person name="Labrenz M."/>
            <person name="Spormann A.M."/>
            <person name="Op Den Camp H."/>
            <person name="Overmann J."/>
            <person name="Amann R."/>
            <person name="Jetten M.S.M."/>
            <person name="Mascher T."/>
            <person name="Medema M.H."/>
            <person name="Devos D.P."/>
            <person name="Kaster A.-K."/>
            <person name="Ovreas L."/>
            <person name="Rohde M."/>
            <person name="Galperin M.Y."/>
            <person name="Jogler C."/>
        </authorList>
    </citation>
    <scope>NUCLEOTIDE SEQUENCE [LARGE SCALE GENOMIC DNA]</scope>
    <source>
        <strain evidence="2 3">Enr8</strain>
    </source>
</reference>
<evidence type="ECO:0000256" key="1">
    <source>
        <dbReference type="SAM" id="Phobius"/>
    </source>
</evidence>
<name>A0A5C5VAE7_9BACT</name>